<evidence type="ECO:0000313" key="1">
    <source>
        <dbReference type="EMBL" id="KAI8424876.1"/>
    </source>
</evidence>
<comment type="caution">
    <text evidence="1">The sequence shown here is derived from an EMBL/GenBank/DDBJ whole genome shotgun (WGS) entry which is preliminary data.</text>
</comment>
<accession>A0ACC0JLH4</accession>
<keyword evidence="2" id="KW-1185">Reference proteome</keyword>
<dbReference type="Proteomes" id="UP001064048">
    <property type="component" value="Chromosome 11"/>
</dbReference>
<reference evidence="1 2" key="1">
    <citation type="journal article" date="2022" name="Genome Biol. Evol.">
        <title>The Spruce Budworm Genome: Reconstructing the Evolutionary History of Antifreeze Proteins.</title>
        <authorList>
            <person name="Beliveau C."/>
            <person name="Gagne P."/>
            <person name="Picq S."/>
            <person name="Vernygora O."/>
            <person name="Keeling C.I."/>
            <person name="Pinkney K."/>
            <person name="Doucet D."/>
            <person name="Wen F."/>
            <person name="Johnston J.S."/>
            <person name="Maaroufi H."/>
            <person name="Boyle B."/>
            <person name="Laroche J."/>
            <person name="Dewar K."/>
            <person name="Juretic N."/>
            <person name="Blackburn G."/>
            <person name="Nisole A."/>
            <person name="Brunet B."/>
            <person name="Brandao M."/>
            <person name="Lumley L."/>
            <person name="Duan J."/>
            <person name="Quan G."/>
            <person name="Lucarotti C.J."/>
            <person name="Roe A.D."/>
            <person name="Sperling F.A.H."/>
            <person name="Levesque R.C."/>
            <person name="Cusson M."/>
        </authorList>
    </citation>
    <scope>NUCLEOTIDE SEQUENCE [LARGE SCALE GENOMIC DNA]</scope>
    <source>
        <strain evidence="1">Glfc:IPQL:Cfum</strain>
    </source>
</reference>
<gene>
    <name evidence="1" type="ORF">MSG28_006797</name>
</gene>
<sequence length="78" mass="9155">MTIGRGRGREAALDPSELELEPEAVAARYERHLRETRPRAQEDLSDMLADHVARQKNKRKRQQNTDSKTAKKYKEFKF</sequence>
<organism evidence="1 2">
    <name type="scientific">Choristoneura fumiferana</name>
    <name type="common">Spruce budworm moth</name>
    <name type="synonym">Archips fumiferana</name>
    <dbReference type="NCBI Taxonomy" id="7141"/>
    <lineage>
        <taxon>Eukaryota</taxon>
        <taxon>Metazoa</taxon>
        <taxon>Ecdysozoa</taxon>
        <taxon>Arthropoda</taxon>
        <taxon>Hexapoda</taxon>
        <taxon>Insecta</taxon>
        <taxon>Pterygota</taxon>
        <taxon>Neoptera</taxon>
        <taxon>Endopterygota</taxon>
        <taxon>Lepidoptera</taxon>
        <taxon>Glossata</taxon>
        <taxon>Ditrysia</taxon>
        <taxon>Tortricoidea</taxon>
        <taxon>Tortricidae</taxon>
        <taxon>Tortricinae</taxon>
        <taxon>Choristoneura</taxon>
    </lineage>
</organism>
<protein>
    <submittedName>
        <fullName evidence="1">Uncharacterized protein</fullName>
    </submittedName>
</protein>
<proteinExistence type="predicted"/>
<dbReference type="EMBL" id="CM046111">
    <property type="protein sequence ID" value="KAI8424876.1"/>
    <property type="molecule type" value="Genomic_DNA"/>
</dbReference>
<evidence type="ECO:0000313" key="2">
    <source>
        <dbReference type="Proteomes" id="UP001064048"/>
    </source>
</evidence>
<name>A0ACC0JLH4_CHOFU</name>